<keyword evidence="3" id="KW-1185">Reference proteome</keyword>
<dbReference type="GeneID" id="110791413"/>
<proteinExistence type="predicted"/>
<dbReference type="InterPro" id="IPR024752">
    <property type="entry name" value="Myb/SANT-like_dom"/>
</dbReference>
<organism evidence="3 4">
    <name type="scientific">Spinacia oleracea</name>
    <name type="common">Spinach</name>
    <dbReference type="NCBI Taxonomy" id="3562"/>
    <lineage>
        <taxon>Eukaryota</taxon>
        <taxon>Viridiplantae</taxon>
        <taxon>Streptophyta</taxon>
        <taxon>Embryophyta</taxon>
        <taxon>Tracheophyta</taxon>
        <taxon>Spermatophyta</taxon>
        <taxon>Magnoliopsida</taxon>
        <taxon>eudicotyledons</taxon>
        <taxon>Gunneridae</taxon>
        <taxon>Pentapetalae</taxon>
        <taxon>Caryophyllales</taxon>
        <taxon>Chenopodiaceae</taxon>
        <taxon>Chenopodioideae</taxon>
        <taxon>Anserineae</taxon>
        <taxon>Spinacia</taxon>
    </lineage>
</organism>
<evidence type="ECO:0000313" key="3">
    <source>
        <dbReference type="Proteomes" id="UP000813463"/>
    </source>
</evidence>
<evidence type="ECO:0000259" key="2">
    <source>
        <dbReference type="Pfam" id="PF12776"/>
    </source>
</evidence>
<dbReference type="KEGG" id="soe:110791413"/>
<feature type="region of interest" description="Disordered" evidence="1">
    <location>
        <begin position="195"/>
        <end position="221"/>
    </location>
</feature>
<reference evidence="3" key="1">
    <citation type="journal article" date="2021" name="Nat. Commun.">
        <title>Genomic analyses provide insights into spinach domestication and the genetic basis of agronomic traits.</title>
        <authorList>
            <person name="Cai X."/>
            <person name="Sun X."/>
            <person name="Xu C."/>
            <person name="Sun H."/>
            <person name="Wang X."/>
            <person name="Ge C."/>
            <person name="Zhang Z."/>
            <person name="Wang Q."/>
            <person name="Fei Z."/>
            <person name="Jiao C."/>
            <person name="Wang Q."/>
        </authorList>
    </citation>
    <scope>NUCLEOTIDE SEQUENCE [LARGE SCALE GENOMIC DNA]</scope>
    <source>
        <strain evidence="3">cv. Varoflay</strain>
    </source>
</reference>
<dbReference type="Pfam" id="PF12776">
    <property type="entry name" value="Myb_DNA-bind_3"/>
    <property type="match status" value="1"/>
</dbReference>
<accession>A0A9R0JYJ7</accession>
<feature type="compositionally biased region" description="Polar residues" evidence="1">
    <location>
        <begin position="196"/>
        <end position="210"/>
    </location>
</feature>
<evidence type="ECO:0000313" key="5">
    <source>
        <dbReference type="RefSeq" id="XP_021851846.1"/>
    </source>
</evidence>
<dbReference type="OrthoDB" id="4955136at2759"/>
<dbReference type="PANTHER" id="PTHR31704:SF55">
    <property type="entry name" value="MYB_SANT-LIKE DNA-BINDING DOMAIN PROTEIN"/>
    <property type="match status" value="1"/>
</dbReference>
<protein>
    <submittedName>
        <fullName evidence="4 5">L10-interacting MYB domain-containing protein-like</fullName>
    </submittedName>
</protein>
<gene>
    <name evidence="4 5" type="primary">LOC110791413</name>
</gene>
<dbReference type="Proteomes" id="UP000813463">
    <property type="component" value="Chromosome 2"/>
</dbReference>
<feature type="domain" description="Myb/SANT-like" evidence="2">
    <location>
        <begin position="20"/>
        <end position="115"/>
    </location>
</feature>
<sequence length="335" mass="38504">MAPKRKRNCEGGGKDLIRANWSKENLHLFCDLCIKYAEMGKGKGGAICRRMPWKTLEVEFRLRTNLAYEKNKLKNKWDWMRSRWSLWKALKGEETGLGWDHEKGTISASEDWWKKKIEENMHFKAFKDEGIEPELENKMEQLFGVLVDQRVHNKPSSVVDCSQHVECEKDTVPVPSPPPSLNVGDASYECDDEISENNAFDPNQANTEQQEQLRNDHHSPIPSPVPLRCCGHGFENDASESQKSCKTELVVTERNVRVMELMNNEARKLVDSSHTLVESIAKLVSIPGLIHGSPEFCFACTLIEDPQKRTILHGIPDDYSRLQWIKFLYGEHRKI</sequence>
<dbReference type="PANTHER" id="PTHR31704">
    <property type="entry name" value="MYB/SANT-LIKE DNA-BINDING DOMAIN PROTEIN-RELATED"/>
    <property type="match status" value="1"/>
</dbReference>
<evidence type="ECO:0000256" key="1">
    <source>
        <dbReference type="SAM" id="MobiDB-lite"/>
    </source>
</evidence>
<dbReference type="RefSeq" id="XP_021851845.1">
    <property type="nucleotide sequence ID" value="XM_021996153.1"/>
</dbReference>
<dbReference type="RefSeq" id="XP_021851846.1">
    <property type="nucleotide sequence ID" value="XM_021996154.1"/>
</dbReference>
<reference evidence="4 5" key="2">
    <citation type="submission" date="2025-04" db="UniProtKB">
        <authorList>
            <consortium name="RefSeq"/>
        </authorList>
    </citation>
    <scope>IDENTIFICATION</scope>
</reference>
<evidence type="ECO:0000313" key="4">
    <source>
        <dbReference type="RefSeq" id="XP_021851845.1"/>
    </source>
</evidence>
<dbReference type="AlphaFoldDB" id="A0A9R0JYJ7"/>
<name>A0A9R0JYJ7_SPIOL</name>